<dbReference type="PANTHER" id="PTHR46517:SF1">
    <property type="entry name" value="FRUCTOSE-2,6-BISPHOSPHATASE TIGAR"/>
    <property type="match status" value="1"/>
</dbReference>
<proteinExistence type="predicted"/>
<dbReference type="Pfam" id="PF00300">
    <property type="entry name" value="His_Phos_1"/>
    <property type="match status" value="1"/>
</dbReference>
<evidence type="ECO:0000256" key="2">
    <source>
        <dbReference type="PIRSR" id="PIRSR613078-1"/>
    </source>
</evidence>
<dbReference type="InterPro" id="IPR051695">
    <property type="entry name" value="Phosphoglycerate_Mutase"/>
</dbReference>
<dbReference type="InterPro" id="IPR029033">
    <property type="entry name" value="His_PPase_superfam"/>
</dbReference>
<organism evidence="4 5">
    <name type="scientific">Weissella bombi</name>
    <dbReference type="NCBI Taxonomy" id="1505725"/>
    <lineage>
        <taxon>Bacteria</taxon>
        <taxon>Bacillati</taxon>
        <taxon>Bacillota</taxon>
        <taxon>Bacilli</taxon>
        <taxon>Lactobacillales</taxon>
        <taxon>Lactobacillaceae</taxon>
        <taxon>Weissella</taxon>
    </lineage>
</organism>
<dbReference type="PANTHER" id="PTHR46517">
    <property type="entry name" value="FRUCTOSE-2,6-BISPHOSPHATASE TIGAR"/>
    <property type="match status" value="1"/>
</dbReference>
<dbReference type="GO" id="GO:0045820">
    <property type="term" value="P:negative regulation of glycolytic process"/>
    <property type="evidence" value="ECO:0007669"/>
    <property type="project" value="TreeGrafter"/>
</dbReference>
<dbReference type="STRING" id="1505725.GA0061074_105110"/>
<dbReference type="SUPFAM" id="SSF53254">
    <property type="entry name" value="Phosphoglycerate mutase-like"/>
    <property type="match status" value="1"/>
</dbReference>
<feature type="binding site" evidence="3">
    <location>
        <begin position="10"/>
        <end position="17"/>
    </location>
    <ligand>
        <name>substrate</name>
    </ligand>
</feature>
<protein>
    <submittedName>
        <fullName evidence="4">Probable phosphoglycerate mutase</fullName>
    </submittedName>
</protein>
<feature type="active site" description="Proton donor/acceptor" evidence="2">
    <location>
        <position position="88"/>
    </location>
</feature>
<evidence type="ECO:0000313" key="5">
    <source>
        <dbReference type="Proteomes" id="UP000199268"/>
    </source>
</evidence>
<keyword evidence="1" id="KW-0378">Hydrolase</keyword>
<keyword evidence="5" id="KW-1185">Reference proteome</keyword>
<name>A0A1C4AJ59_9LACO</name>
<dbReference type="SMART" id="SM00855">
    <property type="entry name" value="PGAM"/>
    <property type="match status" value="1"/>
</dbReference>
<dbReference type="RefSeq" id="WP_092462444.1">
    <property type="nucleotide sequence ID" value="NZ_BJEE01000005.1"/>
</dbReference>
<dbReference type="Gene3D" id="3.40.50.1240">
    <property type="entry name" value="Phosphoglycerate mutase-like"/>
    <property type="match status" value="1"/>
</dbReference>
<feature type="active site" description="Tele-phosphohistidine intermediate" evidence="2">
    <location>
        <position position="11"/>
    </location>
</feature>
<dbReference type="GO" id="GO:0005829">
    <property type="term" value="C:cytosol"/>
    <property type="evidence" value="ECO:0007669"/>
    <property type="project" value="TreeGrafter"/>
</dbReference>
<dbReference type="InterPro" id="IPR013078">
    <property type="entry name" value="His_Pase_superF_clade-1"/>
</dbReference>
<feature type="binding site" evidence="3">
    <location>
        <position position="60"/>
    </location>
    <ligand>
        <name>substrate</name>
    </ligand>
</feature>
<sequence>MKTLHLYVVRHGKTYFNRYNKLQGWGNSPLMAAGIKDAQVAAQRLANVDLKAAYSSDTTRAMDTAKIIIEGNKNKQHLQLITAPNFREEFYGSFEGSNMDVAWTNAGASVGLKTYTEIVDKFGVDKTKDLLKAADPWHDAENSEEYWQRVDKGLQRILNNPILDDGDNVLLISHGNTLISLADRFGEGKIQVHERPANGSIARMELNKEGLTILTYNDKPVQD</sequence>
<dbReference type="EMBL" id="FMAO01000005">
    <property type="protein sequence ID" value="SCB94517.1"/>
    <property type="molecule type" value="Genomic_DNA"/>
</dbReference>
<evidence type="ECO:0000256" key="3">
    <source>
        <dbReference type="PIRSR" id="PIRSR613078-2"/>
    </source>
</evidence>
<evidence type="ECO:0000256" key="1">
    <source>
        <dbReference type="ARBA" id="ARBA00022801"/>
    </source>
</evidence>
<dbReference type="OrthoDB" id="4131070at2"/>
<dbReference type="CDD" id="cd07067">
    <property type="entry name" value="HP_PGM_like"/>
    <property type="match status" value="1"/>
</dbReference>
<dbReference type="Proteomes" id="UP000199268">
    <property type="component" value="Unassembled WGS sequence"/>
</dbReference>
<dbReference type="GO" id="GO:0004331">
    <property type="term" value="F:fructose-2,6-bisphosphate 2-phosphatase activity"/>
    <property type="evidence" value="ECO:0007669"/>
    <property type="project" value="TreeGrafter"/>
</dbReference>
<dbReference type="AlphaFoldDB" id="A0A1C4AJ59"/>
<reference evidence="5" key="1">
    <citation type="submission" date="2016-08" db="EMBL/GenBank/DDBJ databases">
        <authorList>
            <person name="Varghese N."/>
            <person name="Submissions Spin"/>
        </authorList>
    </citation>
    <scope>NUCLEOTIDE SEQUENCE [LARGE SCALE GENOMIC DNA]</scope>
    <source>
        <strain evidence="5">R-53094</strain>
    </source>
</reference>
<dbReference type="GO" id="GO:0043456">
    <property type="term" value="P:regulation of pentose-phosphate shunt"/>
    <property type="evidence" value="ECO:0007669"/>
    <property type="project" value="TreeGrafter"/>
</dbReference>
<evidence type="ECO:0000313" key="4">
    <source>
        <dbReference type="EMBL" id="SCB94517.1"/>
    </source>
</evidence>
<feature type="binding site" evidence="3">
    <location>
        <begin position="88"/>
        <end position="91"/>
    </location>
    <ligand>
        <name>substrate</name>
    </ligand>
</feature>
<gene>
    <name evidence="4" type="ORF">GA0061074_105110</name>
</gene>
<accession>A0A1C4AJ59</accession>